<dbReference type="AlphaFoldDB" id="G3GWE1"/>
<proteinExistence type="predicted"/>
<evidence type="ECO:0000313" key="3">
    <source>
        <dbReference type="Proteomes" id="UP000001075"/>
    </source>
</evidence>
<gene>
    <name evidence="2" type="ORF">I79_002062</name>
</gene>
<dbReference type="GO" id="GO:0045944">
    <property type="term" value="P:positive regulation of transcription by RNA polymerase II"/>
    <property type="evidence" value="ECO:0007669"/>
    <property type="project" value="TreeGrafter"/>
</dbReference>
<dbReference type="Pfam" id="PF15153">
    <property type="entry name" value="CYTL1"/>
    <property type="match status" value="1"/>
</dbReference>
<reference evidence="3" key="1">
    <citation type="journal article" date="2011" name="Nat. Biotechnol.">
        <title>The genomic sequence of the Chinese hamster ovary (CHO)-K1 cell line.</title>
        <authorList>
            <person name="Xu X."/>
            <person name="Nagarajan H."/>
            <person name="Lewis N.E."/>
            <person name="Pan S."/>
            <person name="Cai Z."/>
            <person name="Liu X."/>
            <person name="Chen W."/>
            <person name="Xie M."/>
            <person name="Wang W."/>
            <person name="Hammond S."/>
            <person name="Andersen M.R."/>
            <person name="Neff N."/>
            <person name="Passarelli B."/>
            <person name="Koh W."/>
            <person name="Fan H.C."/>
            <person name="Wang J."/>
            <person name="Gui Y."/>
            <person name="Lee K.H."/>
            <person name="Betenbaugh M.J."/>
            <person name="Quake S.R."/>
            <person name="Famili I."/>
            <person name="Palsson B.O."/>
            <person name="Wang J."/>
        </authorList>
    </citation>
    <scope>NUCLEOTIDE SEQUENCE [LARGE SCALE GENOMIC DNA]</scope>
    <source>
        <strain evidence="3">CHO K1 cell line</strain>
    </source>
</reference>
<keyword evidence="1" id="KW-0732">Signal</keyword>
<feature type="signal peptide" evidence="1">
    <location>
        <begin position="1"/>
        <end position="24"/>
    </location>
</feature>
<name>G3GWE1_CRIGR</name>
<dbReference type="PANTHER" id="PTHR15974">
    <property type="entry name" value="CYTOKINE-LIKE PROTEIN 1"/>
    <property type="match status" value="1"/>
</dbReference>
<dbReference type="InterPro" id="IPR029253">
    <property type="entry name" value="CYTL1"/>
</dbReference>
<evidence type="ECO:0000256" key="1">
    <source>
        <dbReference type="SAM" id="SignalP"/>
    </source>
</evidence>
<dbReference type="PANTHER" id="PTHR15974:SF0">
    <property type="entry name" value="CYTOKINE-LIKE PROTEIN 1"/>
    <property type="match status" value="1"/>
</dbReference>
<dbReference type="EMBL" id="JH000050">
    <property type="protein sequence ID" value="EGV91621.1"/>
    <property type="molecule type" value="Genomic_DNA"/>
</dbReference>
<feature type="chain" id="PRO_5003443816" evidence="1">
    <location>
        <begin position="25"/>
        <end position="123"/>
    </location>
</feature>
<dbReference type="InParanoid" id="G3GWE1"/>
<organism evidence="2 3">
    <name type="scientific">Cricetulus griseus</name>
    <name type="common">Chinese hamster</name>
    <name type="synonym">Cricetulus barabensis griseus</name>
    <dbReference type="NCBI Taxonomy" id="10029"/>
    <lineage>
        <taxon>Eukaryota</taxon>
        <taxon>Metazoa</taxon>
        <taxon>Chordata</taxon>
        <taxon>Craniata</taxon>
        <taxon>Vertebrata</taxon>
        <taxon>Euteleostomi</taxon>
        <taxon>Mammalia</taxon>
        <taxon>Eutheria</taxon>
        <taxon>Euarchontoglires</taxon>
        <taxon>Glires</taxon>
        <taxon>Rodentia</taxon>
        <taxon>Myomorpha</taxon>
        <taxon>Muroidea</taxon>
        <taxon>Cricetidae</taxon>
        <taxon>Cricetinae</taxon>
        <taxon>Cricetulus</taxon>
    </lineage>
</organism>
<protein>
    <submittedName>
        <fullName evidence="2">Cytokine-like protein 1</fullName>
    </submittedName>
</protein>
<accession>G3GWE1</accession>
<dbReference type="Proteomes" id="UP000001075">
    <property type="component" value="Unassembled WGS sequence"/>
</dbReference>
<sequence>MAPRALPLLLPLLMVVLWPLVVEPAPPTCYSRMLTLSHEIMADFQSLQASEPENYCVLAKLRDFVASPQCWKMAEVDTLKDRVRKLYTIMNSFCRRDLVFLSDDCNALEYPIPETTGPPDWQS</sequence>
<evidence type="ECO:0000313" key="2">
    <source>
        <dbReference type="EMBL" id="EGV91621.1"/>
    </source>
</evidence>